<dbReference type="Proteomes" id="UP000722750">
    <property type="component" value="Unassembled WGS sequence"/>
</dbReference>
<dbReference type="EMBL" id="JAANXD010000089">
    <property type="protein sequence ID" value="MBS1259349.1"/>
    <property type="molecule type" value="Genomic_DNA"/>
</dbReference>
<dbReference type="Pfam" id="PF00359">
    <property type="entry name" value="PTS_EIIA_2"/>
    <property type="match status" value="1"/>
</dbReference>
<proteinExistence type="predicted"/>
<evidence type="ECO:0000256" key="2">
    <source>
        <dbReference type="ARBA" id="ARBA00022679"/>
    </source>
</evidence>
<dbReference type="InterPro" id="IPR002178">
    <property type="entry name" value="PTS_EIIA_type-2_dom"/>
</dbReference>
<evidence type="ECO:0000313" key="5">
    <source>
        <dbReference type="Proteomes" id="UP000722750"/>
    </source>
</evidence>
<evidence type="ECO:0000259" key="3">
    <source>
        <dbReference type="PROSITE" id="PS51094"/>
    </source>
</evidence>
<dbReference type="GO" id="GO:0005737">
    <property type="term" value="C:cytoplasm"/>
    <property type="evidence" value="ECO:0007669"/>
    <property type="project" value="UniProtKB-SubCell"/>
</dbReference>
<sequence length="156" mass="17291">MKIIDFIGENAVIDDLQSTDKEAVIREMVDVLKSLDMINENEVDDIMEALIKREKVGSTGIGKGVAVPHTKHQSIKKITGAFARSKNGVEFDALDGEPVYLFFLLLSPNDSTDVHLAALEKISSVIRNPDFRNFARNASNKSEMVDILKEVDEAKT</sequence>
<dbReference type="FunFam" id="3.40.930.10:FF:000009">
    <property type="entry name" value="PTS system, fructose specific IIABC component"/>
    <property type="match status" value="1"/>
</dbReference>
<comment type="subcellular location">
    <subcellularLocation>
        <location evidence="1">Cytoplasm</location>
    </subcellularLocation>
</comment>
<accession>A0A942A5H3</accession>
<dbReference type="PANTHER" id="PTHR47738:SF2">
    <property type="entry name" value="PTS SYSTEM FRUCTOSE-LIKE EIIA COMPONENT"/>
    <property type="match status" value="1"/>
</dbReference>
<gene>
    <name evidence="4" type="ORF">MAG551_02419</name>
</gene>
<dbReference type="PANTHER" id="PTHR47738">
    <property type="entry name" value="PTS SYSTEM FRUCTOSE-LIKE EIIA COMPONENT-RELATED"/>
    <property type="match status" value="1"/>
</dbReference>
<protein>
    <submittedName>
        <fullName evidence="4">PTS system fructose-specific EIIABC component</fullName>
    </submittedName>
</protein>
<dbReference type="PROSITE" id="PS51094">
    <property type="entry name" value="PTS_EIIA_TYPE_2"/>
    <property type="match status" value="1"/>
</dbReference>
<evidence type="ECO:0000313" key="4">
    <source>
        <dbReference type="EMBL" id="MBS1259349.1"/>
    </source>
</evidence>
<evidence type="ECO:0000256" key="1">
    <source>
        <dbReference type="ARBA" id="ARBA00004496"/>
    </source>
</evidence>
<feature type="domain" description="PTS EIIA type-2" evidence="3">
    <location>
        <begin position="5"/>
        <end position="151"/>
    </location>
</feature>
<comment type="caution">
    <text evidence="4">The sequence shown here is derived from an EMBL/GenBank/DDBJ whole genome shotgun (WGS) entry which is preliminary data.</text>
</comment>
<name>A0A942A5H3_9BACT</name>
<organism evidence="4 5">
    <name type="scientific">Candidatus Scalindua arabica</name>
    <dbReference type="NCBI Taxonomy" id="1127984"/>
    <lineage>
        <taxon>Bacteria</taxon>
        <taxon>Pseudomonadati</taxon>
        <taxon>Planctomycetota</taxon>
        <taxon>Candidatus Brocadiia</taxon>
        <taxon>Candidatus Brocadiales</taxon>
        <taxon>Candidatus Scalinduaceae</taxon>
        <taxon>Candidatus Scalindua</taxon>
    </lineage>
</organism>
<keyword evidence="2" id="KW-0808">Transferase</keyword>
<dbReference type="Gene3D" id="3.40.930.10">
    <property type="entry name" value="Mannitol-specific EII, Chain A"/>
    <property type="match status" value="1"/>
</dbReference>
<dbReference type="AlphaFoldDB" id="A0A942A5H3"/>
<dbReference type="InterPro" id="IPR016152">
    <property type="entry name" value="PTrfase/Anion_transptr"/>
</dbReference>
<dbReference type="CDD" id="cd00211">
    <property type="entry name" value="PTS_IIA_fru"/>
    <property type="match status" value="1"/>
</dbReference>
<dbReference type="SUPFAM" id="SSF55804">
    <property type="entry name" value="Phoshotransferase/anion transport protein"/>
    <property type="match status" value="1"/>
</dbReference>
<reference evidence="4" key="1">
    <citation type="journal article" date="2021" name="ISME J.">
        <title>Fine-scale metabolic discontinuity in a stratified prokaryote microbiome of a Red Sea deep halocline.</title>
        <authorList>
            <person name="Michoud G."/>
            <person name="Ngugi D.K."/>
            <person name="Barozzi A."/>
            <person name="Merlino G."/>
            <person name="Calleja M.L."/>
            <person name="Delgado-Huertas A."/>
            <person name="Moran X.A.G."/>
            <person name="Daffonchio D."/>
        </authorList>
    </citation>
    <scope>NUCLEOTIDE SEQUENCE</scope>
    <source>
        <strain evidence="4">SuakinDeep_MAG55_1</strain>
    </source>
</reference>
<dbReference type="InterPro" id="IPR051541">
    <property type="entry name" value="PTS_SugarTrans_NitroReg"/>
</dbReference>
<dbReference type="GO" id="GO:0016740">
    <property type="term" value="F:transferase activity"/>
    <property type="evidence" value="ECO:0007669"/>
    <property type="project" value="UniProtKB-KW"/>
</dbReference>